<reference evidence="6 7" key="1">
    <citation type="submission" date="2017-01" db="EMBL/GenBank/DDBJ databases">
        <title>Complete genome of Tateyamaria omphalii DOK1-4 isolated from seawater in Dokdo.</title>
        <authorList>
            <person name="Kim J.H."/>
            <person name="Chi W.-J."/>
        </authorList>
    </citation>
    <scope>NUCLEOTIDE SEQUENCE [LARGE SCALE GENOMIC DNA]</scope>
    <source>
        <strain evidence="6 7">DOK1-4</strain>
    </source>
</reference>
<dbReference type="Pfam" id="PF01471">
    <property type="entry name" value="PG_binding_1"/>
    <property type="match status" value="1"/>
</dbReference>
<evidence type="ECO:0000259" key="5">
    <source>
        <dbReference type="Pfam" id="PF03781"/>
    </source>
</evidence>
<dbReference type="STRING" id="299262.BWR18_09555"/>
<evidence type="ECO:0000256" key="1">
    <source>
        <dbReference type="SAM" id="MobiDB-lite"/>
    </source>
</evidence>
<dbReference type="Gene3D" id="3.40.50.1460">
    <property type="match status" value="1"/>
</dbReference>
<protein>
    <recommendedName>
        <fullName evidence="8">Caspase family p20 domain-containing protein</fullName>
    </recommendedName>
</protein>
<accession>A0A1P8MV41</accession>
<sequence length="696" mass="75799">MWRLALGVLVLAAPLWADTVWADTGGGLDEAYIRPDDRTVTERLLTRAGFRDLQKSYALIVGISDFDDFNDLPTAQDPLRMRDYLVDEAGFDHVHILTGDKVTKDRLEELMLDDFRQLVGPDDRFLFYWSGHGETLGQDAGARGFLPVKSSRKGRFSTMVSMDDIADWDSYIPARQVLYLMDSCFSGLVGSAPQSDLADITRAQLGGPARHVITAGRADEQTIAVDQLGGSVFTHALLAGLRGAADAANALGKDNLVSVGELKSYLGQEVTRLRLRFGWQRSITPQIRDLTGSDGAFFFPIPAAFAPTDDETPVPPTSDRVGEVQQALIDLGYDPGDVTGVLNLRTQVALTLFQRDQGLEETGQDDDLTWRAIISALASLVQPQGDGDAPEEDSLPETTVVLEHRDQAGPQPAIPALPPPLAPRIRACDSCPELIRVPGGTMAYGPRPVDDPIPSITAKVAPFFIAETEATIGQFRAYAEDTGIAFVDGKTSDGASCFAWQAGDKLRKTAQAFNQGSDLSDDHPVSCVSRTDVMGYIDWLNEQTDGPDYRLPTEAEFELLLERQVRLLNGQDNDGPSFDISPQFVCALGNFGDATSQFSWRNTSCADDHPGVAVVGSYRPDANGVHDLAGNLWEWVADCWRGNLSLPRQLQGCESGTLKGGSFDDPVKNTSPHTRQSVPANRRQTNIGFRVARDVE</sequence>
<feature type="chain" id="PRO_5012320417" description="Caspase family p20 domain-containing protein" evidence="2">
    <location>
        <begin position="23"/>
        <end position="696"/>
    </location>
</feature>
<dbReference type="InterPro" id="IPR029030">
    <property type="entry name" value="Caspase-like_dom_sf"/>
</dbReference>
<feature type="domain" description="Sulfatase-modifying factor enzyme-like" evidence="5">
    <location>
        <begin position="431"/>
        <end position="693"/>
    </location>
</feature>
<proteinExistence type="predicted"/>
<evidence type="ECO:0008006" key="8">
    <source>
        <dbReference type="Google" id="ProtNLM"/>
    </source>
</evidence>
<dbReference type="InterPro" id="IPR011600">
    <property type="entry name" value="Pept_C14_caspase"/>
</dbReference>
<dbReference type="SUPFAM" id="SSF47090">
    <property type="entry name" value="PGBD-like"/>
    <property type="match status" value="1"/>
</dbReference>
<dbReference type="InterPro" id="IPR036366">
    <property type="entry name" value="PGBDSf"/>
</dbReference>
<feature type="region of interest" description="Disordered" evidence="1">
    <location>
        <begin position="657"/>
        <end position="687"/>
    </location>
</feature>
<evidence type="ECO:0000259" key="3">
    <source>
        <dbReference type="Pfam" id="PF00656"/>
    </source>
</evidence>
<organism evidence="6 7">
    <name type="scientific">Tateyamaria omphalii</name>
    <dbReference type="NCBI Taxonomy" id="299262"/>
    <lineage>
        <taxon>Bacteria</taxon>
        <taxon>Pseudomonadati</taxon>
        <taxon>Pseudomonadota</taxon>
        <taxon>Alphaproteobacteria</taxon>
        <taxon>Rhodobacterales</taxon>
        <taxon>Roseobacteraceae</taxon>
        <taxon>Tateyamaria</taxon>
    </lineage>
</organism>
<feature type="domain" description="Peptidoglycan binding-like" evidence="4">
    <location>
        <begin position="318"/>
        <end position="373"/>
    </location>
</feature>
<name>A0A1P8MV41_9RHOB</name>
<dbReference type="RefSeq" id="WP_076627758.1">
    <property type="nucleotide sequence ID" value="NZ_CP019312.1"/>
</dbReference>
<dbReference type="InterPro" id="IPR051043">
    <property type="entry name" value="Sulfatase_Mod_Factor_Kinase"/>
</dbReference>
<feature type="compositionally biased region" description="Polar residues" evidence="1">
    <location>
        <begin position="668"/>
        <end position="687"/>
    </location>
</feature>
<dbReference type="InterPro" id="IPR036365">
    <property type="entry name" value="PGBD-like_sf"/>
</dbReference>
<dbReference type="InterPro" id="IPR005532">
    <property type="entry name" value="SUMF_dom"/>
</dbReference>
<dbReference type="Gene3D" id="1.10.101.10">
    <property type="entry name" value="PGBD-like superfamily/PGBD"/>
    <property type="match status" value="1"/>
</dbReference>
<feature type="domain" description="Peptidase C14 caspase" evidence="3">
    <location>
        <begin position="56"/>
        <end position="245"/>
    </location>
</feature>
<dbReference type="KEGG" id="tom:BWR18_09555"/>
<dbReference type="Pfam" id="PF03781">
    <property type="entry name" value="FGE-sulfatase"/>
    <property type="match status" value="1"/>
</dbReference>
<evidence type="ECO:0000256" key="2">
    <source>
        <dbReference type="SAM" id="SignalP"/>
    </source>
</evidence>
<gene>
    <name evidence="6" type="ORF">BWR18_09555</name>
</gene>
<evidence type="ECO:0000313" key="6">
    <source>
        <dbReference type="EMBL" id="APX11898.1"/>
    </source>
</evidence>
<feature type="signal peptide" evidence="2">
    <location>
        <begin position="1"/>
        <end position="22"/>
    </location>
</feature>
<dbReference type="GO" id="GO:0120147">
    <property type="term" value="F:formylglycine-generating oxidase activity"/>
    <property type="evidence" value="ECO:0007669"/>
    <property type="project" value="TreeGrafter"/>
</dbReference>
<dbReference type="PANTHER" id="PTHR23150:SF35">
    <property type="entry name" value="BLL6746 PROTEIN"/>
    <property type="match status" value="1"/>
</dbReference>
<evidence type="ECO:0000259" key="4">
    <source>
        <dbReference type="Pfam" id="PF01471"/>
    </source>
</evidence>
<dbReference type="AlphaFoldDB" id="A0A1P8MV41"/>
<dbReference type="GO" id="GO:0004197">
    <property type="term" value="F:cysteine-type endopeptidase activity"/>
    <property type="evidence" value="ECO:0007669"/>
    <property type="project" value="InterPro"/>
</dbReference>
<dbReference type="EMBL" id="CP019312">
    <property type="protein sequence ID" value="APX11898.1"/>
    <property type="molecule type" value="Genomic_DNA"/>
</dbReference>
<dbReference type="Pfam" id="PF00656">
    <property type="entry name" value="Peptidase_C14"/>
    <property type="match status" value="1"/>
</dbReference>
<dbReference type="SUPFAM" id="SSF52129">
    <property type="entry name" value="Caspase-like"/>
    <property type="match status" value="1"/>
</dbReference>
<dbReference type="InterPro" id="IPR002477">
    <property type="entry name" value="Peptidoglycan-bd-like"/>
</dbReference>
<dbReference type="InterPro" id="IPR042095">
    <property type="entry name" value="SUMF_sf"/>
</dbReference>
<dbReference type="GO" id="GO:0006508">
    <property type="term" value="P:proteolysis"/>
    <property type="evidence" value="ECO:0007669"/>
    <property type="project" value="InterPro"/>
</dbReference>
<dbReference type="Gene3D" id="3.90.1580.10">
    <property type="entry name" value="paralog of FGE (formylglycine-generating enzyme)"/>
    <property type="match status" value="1"/>
</dbReference>
<dbReference type="PANTHER" id="PTHR23150">
    <property type="entry name" value="SULFATASE MODIFYING FACTOR 1, 2"/>
    <property type="match status" value="1"/>
</dbReference>
<keyword evidence="7" id="KW-1185">Reference proteome</keyword>
<evidence type="ECO:0000313" key="7">
    <source>
        <dbReference type="Proteomes" id="UP000186336"/>
    </source>
</evidence>
<dbReference type="SUPFAM" id="SSF56436">
    <property type="entry name" value="C-type lectin-like"/>
    <property type="match status" value="1"/>
</dbReference>
<dbReference type="OrthoDB" id="9768004at2"/>
<keyword evidence="2" id="KW-0732">Signal</keyword>
<dbReference type="InterPro" id="IPR016187">
    <property type="entry name" value="CTDL_fold"/>
</dbReference>
<dbReference type="Proteomes" id="UP000186336">
    <property type="component" value="Chromosome"/>
</dbReference>